<keyword evidence="3" id="KW-0175">Coiled coil</keyword>
<dbReference type="AlphaFoldDB" id="A0AAD4QQF2"/>
<evidence type="ECO:0000256" key="1">
    <source>
        <dbReference type="ARBA" id="ARBA00004496"/>
    </source>
</evidence>
<dbReference type="Pfam" id="PF14197">
    <property type="entry name" value="Cep57_CLD_2"/>
    <property type="match status" value="1"/>
</dbReference>
<evidence type="ECO:0000313" key="8">
    <source>
        <dbReference type="Proteomes" id="UP001203297"/>
    </source>
</evidence>
<reference evidence="7" key="1">
    <citation type="journal article" date="2022" name="New Phytol.">
        <title>Evolutionary transition to the ectomycorrhizal habit in the genomes of a hyperdiverse lineage of mushroom-forming fungi.</title>
        <authorList>
            <person name="Looney B."/>
            <person name="Miyauchi S."/>
            <person name="Morin E."/>
            <person name="Drula E."/>
            <person name="Courty P.E."/>
            <person name="Kohler A."/>
            <person name="Kuo A."/>
            <person name="LaButti K."/>
            <person name="Pangilinan J."/>
            <person name="Lipzen A."/>
            <person name="Riley R."/>
            <person name="Andreopoulos W."/>
            <person name="He G."/>
            <person name="Johnson J."/>
            <person name="Nolan M."/>
            <person name="Tritt A."/>
            <person name="Barry K.W."/>
            <person name="Grigoriev I.V."/>
            <person name="Nagy L.G."/>
            <person name="Hibbett D."/>
            <person name="Henrissat B."/>
            <person name="Matheny P.B."/>
            <person name="Labbe J."/>
            <person name="Martin F.M."/>
        </authorList>
    </citation>
    <scope>NUCLEOTIDE SEQUENCE</scope>
    <source>
        <strain evidence="7">BPL690</strain>
    </source>
</reference>
<dbReference type="GO" id="GO:0005737">
    <property type="term" value="C:cytoplasm"/>
    <property type="evidence" value="ECO:0007669"/>
    <property type="project" value="UniProtKB-SubCell"/>
</dbReference>
<sequence>MGRAPPKFDISIAGDEQEQSRIQLEKNLLHTDLSLHLSSTHDDYSVENPRHQPGVSAPFSAFHSIDRSREAFDMDEGLSQLHAWSYHTGEDDEGIHPFVGGETLSTAAHHASALTLSAGLGGRGERRDISFSGAEYDPERPLQDLIAGIRSNLTLFDELKAPSRTTSNPVPFDPLVVDSTAELNQVLSPQHVRAASLRVRSPHSEQSTSSSSSEPDTPDPTTSKPKLSETLSHLMFSPKRPRSPALSARSASPAQLRAPARRPTSTSNRSESQHLPQTHQVTVPPSSLRAAQPEVGEGEPTPRPRRVHLHAQIAKPDNVPRPPTPSTTNSNFTRLARGLAREIEAEQSRWHAPMEVEGPHISTKGSGSTQSVLRAKAVLVNAPVSSNGKKKQVQLPDVTGLTVAVESPAKGQPYQSCGDIGKEYDDKEGHARLQLAMNLLQTKIAHLDVENHTSRRRMKELERELDVCRRDVERQRELVMQREEFLSIQQRAETVNTKMKGKARVVGDAKEEQKRYKQAVEEKKALESLILTLRSHMARLSSELASHKTLLDELRSLREADKHTLRQKVREVDLLRREVEKIAGEVEVLKGVVEEGLRERRERSLSYSHDEPQVHDPDDNKREDGGSFEVERTQDDAEGPNPDAQQYANYEEIEDVQPALARRALLERTTHTDQATFGSSPVAGGGSNTRRYVEDIEVDRISAELEERRSERSRSSSRLGSSISSDGSHRAPSVASSARNRQIASSPPGHAATLGNIRQENQSPPPRPFMQDSRPTAPTPAHAAREWRPADETPFPQIRGARLERMFFSAPEHNAKTCTVCHRRRHHAPRPLWYPATKGRNVTVGEVSDEDEGFEEGSVAENRDGGKASEGAAVTLDFLNEDARSASIPPQTVLVRVLRELEDDFTHYKGIYTELADQYKIMDADSNVVKRNALAQHLREVIDILEQRGDQIASLYDLLTFEDKPVARSVVPEKDSKKHGLGPTGLERTRASGSRKRLTFA</sequence>
<evidence type="ECO:0000256" key="4">
    <source>
        <dbReference type="SAM" id="MobiDB-lite"/>
    </source>
</evidence>
<comment type="subcellular location">
    <subcellularLocation>
        <location evidence="1">Cytoplasm</location>
    </subcellularLocation>
</comment>
<feature type="region of interest" description="Disordered" evidence="4">
    <location>
        <begin position="599"/>
        <end position="644"/>
    </location>
</feature>
<feature type="compositionally biased region" description="Polar residues" evidence="4">
    <location>
        <begin position="734"/>
        <end position="745"/>
    </location>
</feature>
<feature type="coiled-coil region" evidence="3">
    <location>
        <begin position="444"/>
        <end position="478"/>
    </location>
</feature>
<evidence type="ECO:0008006" key="9">
    <source>
        <dbReference type="Google" id="ProtNLM"/>
    </source>
</evidence>
<dbReference type="Pfam" id="PF06657">
    <property type="entry name" value="Cep57_MT_bd"/>
    <property type="match status" value="1"/>
</dbReference>
<feature type="domain" description="PPC89 centrosome localisation" evidence="6">
    <location>
        <begin position="526"/>
        <end position="601"/>
    </location>
</feature>
<dbReference type="InterPro" id="IPR025925">
    <property type="entry name" value="PPC89_CLD"/>
</dbReference>
<feature type="region of interest" description="Disordered" evidence="4">
    <location>
        <begin position="705"/>
        <end position="794"/>
    </location>
</feature>
<feature type="domain" description="Cep57 centrosome microtubule-binding" evidence="5">
    <location>
        <begin position="885"/>
        <end position="958"/>
    </location>
</feature>
<keyword evidence="2" id="KW-0963">Cytoplasm</keyword>
<feature type="compositionally biased region" description="Low complexity" evidence="4">
    <location>
        <begin position="716"/>
        <end position="726"/>
    </location>
</feature>
<feature type="compositionally biased region" description="Low complexity" evidence="4">
    <location>
        <begin position="204"/>
        <end position="223"/>
    </location>
</feature>
<feature type="compositionally biased region" description="Polar residues" evidence="4">
    <location>
        <begin position="264"/>
        <end position="285"/>
    </location>
</feature>
<proteinExistence type="predicted"/>
<dbReference type="InterPro" id="IPR024957">
    <property type="entry name" value="Cep57_MT-bd_dom"/>
</dbReference>
<dbReference type="Proteomes" id="UP001203297">
    <property type="component" value="Unassembled WGS sequence"/>
</dbReference>
<gene>
    <name evidence="7" type="ORF">B0F90DRAFT_1706727</name>
</gene>
<accession>A0AAD4QQF2</accession>
<evidence type="ECO:0000259" key="5">
    <source>
        <dbReference type="Pfam" id="PF06657"/>
    </source>
</evidence>
<name>A0AAD4QQF2_9AGAM</name>
<feature type="region of interest" description="Disordered" evidence="4">
    <location>
        <begin position="671"/>
        <end position="691"/>
    </location>
</feature>
<feature type="region of interest" description="Disordered" evidence="4">
    <location>
        <begin position="970"/>
        <end position="1001"/>
    </location>
</feature>
<feature type="compositionally biased region" description="Low complexity" evidence="4">
    <location>
        <begin position="243"/>
        <end position="263"/>
    </location>
</feature>
<dbReference type="GO" id="GO:0008017">
    <property type="term" value="F:microtubule binding"/>
    <property type="evidence" value="ECO:0007669"/>
    <property type="project" value="InterPro"/>
</dbReference>
<evidence type="ECO:0000256" key="2">
    <source>
        <dbReference type="ARBA" id="ARBA00022490"/>
    </source>
</evidence>
<feature type="compositionally biased region" description="Basic and acidic residues" evidence="4">
    <location>
        <begin position="705"/>
        <end position="714"/>
    </location>
</feature>
<comment type="caution">
    <text evidence="7">The sequence shown here is derived from an EMBL/GenBank/DDBJ whole genome shotgun (WGS) entry which is preliminary data.</text>
</comment>
<feature type="region of interest" description="Disordered" evidence="4">
    <location>
        <begin position="193"/>
        <end position="305"/>
    </location>
</feature>
<feature type="compositionally biased region" description="Basic and acidic residues" evidence="4">
    <location>
        <begin position="599"/>
        <end position="635"/>
    </location>
</feature>
<keyword evidence="8" id="KW-1185">Reference proteome</keyword>
<feature type="coiled-coil region" evidence="3">
    <location>
        <begin position="509"/>
        <end position="585"/>
    </location>
</feature>
<protein>
    <recommendedName>
        <fullName evidence="9">Cep57 centrosome microtubule-binding domain-containing protein</fullName>
    </recommendedName>
</protein>
<dbReference type="EMBL" id="WTXG01000007">
    <property type="protein sequence ID" value="KAI0304538.1"/>
    <property type="molecule type" value="Genomic_DNA"/>
</dbReference>
<evidence type="ECO:0000259" key="6">
    <source>
        <dbReference type="Pfam" id="PF14197"/>
    </source>
</evidence>
<feature type="region of interest" description="Disordered" evidence="4">
    <location>
        <begin position="848"/>
        <end position="867"/>
    </location>
</feature>
<evidence type="ECO:0000313" key="7">
    <source>
        <dbReference type="EMBL" id="KAI0304538.1"/>
    </source>
</evidence>
<evidence type="ECO:0000256" key="3">
    <source>
        <dbReference type="SAM" id="Coils"/>
    </source>
</evidence>
<organism evidence="7 8">
    <name type="scientific">Multifurca ochricompacta</name>
    <dbReference type="NCBI Taxonomy" id="376703"/>
    <lineage>
        <taxon>Eukaryota</taxon>
        <taxon>Fungi</taxon>
        <taxon>Dikarya</taxon>
        <taxon>Basidiomycota</taxon>
        <taxon>Agaricomycotina</taxon>
        <taxon>Agaricomycetes</taxon>
        <taxon>Russulales</taxon>
        <taxon>Russulaceae</taxon>
        <taxon>Multifurca</taxon>
    </lineage>
</organism>